<comment type="caution">
    <text evidence="1">The sequence shown here is derived from an EMBL/GenBank/DDBJ whole genome shotgun (WGS) entry which is preliminary data.</text>
</comment>
<dbReference type="Proteomes" id="UP000283387">
    <property type="component" value="Unassembled WGS sequence"/>
</dbReference>
<name>A0A419W820_9BACT</name>
<dbReference type="AlphaFoldDB" id="A0A419W820"/>
<reference evidence="1 2" key="1">
    <citation type="submission" date="2018-09" db="EMBL/GenBank/DDBJ databases">
        <title>Genomic Encyclopedia of Archaeal and Bacterial Type Strains, Phase II (KMG-II): from individual species to whole genera.</title>
        <authorList>
            <person name="Goeker M."/>
        </authorList>
    </citation>
    <scope>NUCLEOTIDE SEQUENCE [LARGE SCALE GENOMIC DNA]</scope>
    <source>
        <strain evidence="1 2">DSM 27148</strain>
    </source>
</reference>
<accession>A0A419W820</accession>
<sequence length="169" mass="19057">MILTLAFLAACEGEQGPAGVPGEDGYNILGTVFEIEGTFSNSNDYILYDEFPSSFEVYNGDVVMVYILWEVTDGLDVWRALPQTIFFNEGPLMYNFDYTLVDFQIFLDGAIDFSSLDAAWTDNQIFRIAVIPADLWAQNKSLDLTDYNAVMKALNRPTESKDMTQIEKL</sequence>
<proteinExistence type="predicted"/>
<dbReference type="EMBL" id="RAPN01000001">
    <property type="protein sequence ID" value="RKD91609.1"/>
    <property type="molecule type" value="Genomic_DNA"/>
</dbReference>
<evidence type="ECO:0000313" key="2">
    <source>
        <dbReference type="Proteomes" id="UP000283387"/>
    </source>
</evidence>
<gene>
    <name evidence="1" type="ORF">BC643_1967</name>
</gene>
<organism evidence="1 2">
    <name type="scientific">Mangrovibacterium diazotrophicum</name>
    <dbReference type="NCBI Taxonomy" id="1261403"/>
    <lineage>
        <taxon>Bacteria</taxon>
        <taxon>Pseudomonadati</taxon>
        <taxon>Bacteroidota</taxon>
        <taxon>Bacteroidia</taxon>
        <taxon>Marinilabiliales</taxon>
        <taxon>Prolixibacteraceae</taxon>
        <taxon>Mangrovibacterium</taxon>
    </lineage>
</organism>
<evidence type="ECO:0000313" key="1">
    <source>
        <dbReference type="EMBL" id="RKD91609.1"/>
    </source>
</evidence>
<protein>
    <submittedName>
        <fullName evidence="1">Uncharacterized protein</fullName>
    </submittedName>
</protein>
<keyword evidence="2" id="KW-1185">Reference proteome</keyword>